<reference evidence="2 3" key="1">
    <citation type="submission" date="2019-07" db="EMBL/GenBank/DDBJ databases">
        <title>Genomics analysis of Aphanomyces spp. identifies a new class of oomycete effector associated with host adaptation.</title>
        <authorList>
            <person name="Gaulin E."/>
        </authorList>
    </citation>
    <scope>NUCLEOTIDE SEQUENCE [LARGE SCALE GENOMIC DNA]</scope>
    <source>
        <strain evidence="2 3">ATCC 201684</strain>
    </source>
</reference>
<feature type="signal peptide" evidence="1">
    <location>
        <begin position="1"/>
        <end position="20"/>
    </location>
</feature>
<evidence type="ECO:0000313" key="2">
    <source>
        <dbReference type="EMBL" id="KAF0730723.1"/>
    </source>
</evidence>
<dbReference type="EMBL" id="VJMJ01000151">
    <property type="protein sequence ID" value="KAF0730723.1"/>
    <property type="molecule type" value="Genomic_DNA"/>
</dbReference>
<organism evidence="2 3">
    <name type="scientific">Aphanomyces euteiches</name>
    <dbReference type="NCBI Taxonomy" id="100861"/>
    <lineage>
        <taxon>Eukaryota</taxon>
        <taxon>Sar</taxon>
        <taxon>Stramenopiles</taxon>
        <taxon>Oomycota</taxon>
        <taxon>Saprolegniomycetes</taxon>
        <taxon>Saprolegniales</taxon>
        <taxon>Verrucalvaceae</taxon>
        <taxon>Aphanomyces</taxon>
    </lineage>
</organism>
<dbReference type="Proteomes" id="UP000481153">
    <property type="component" value="Unassembled WGS sequence"/>
</dbReference>
<feature type="chain" id="PRO_5026156940" evidence="1">
    <location>
        <begin position="21"/>
        <end position="214"/>
    </location>
</feature>
<evidence type="ECO:0000313" key="3">
    <source>
        <dbReference type="Proteomes" id="UP000481153"/>
    </source>
</evidence>
<keyword evidence="1" id="KW-0732">Signal</keyword>
<evidence type="ECO:0000256" key="1">
    <source>
        <dbReference type="SAM" id="SignalP"/>
    </source>
</evidence>
<comment type="caution">
    <text evidence="2">The sequence shown here is derived from an EMBL/GenBank/DDBJ whole genome shotgun (WGS) entry which is preliminary data.</text>
</comment>
<dbReference type="VEuPathDB" id="FungiDB:AeMF1_000871"/>
<accession>A0A6G0WTG3</accession>
<proteinExistence type="predicted"/>
<dbReference type="AlphaFoldDB" id="A0A6G0WTG3"/>
<sequence>MGLPLSLLVGALLFLATCLAVCVHRIVQQVKHARRQQLVAFFATNKFSRSYVALSTPPSMIFENHPPATVTQTVPEKLPPLDQFQAVRARVVPWWRPLLDWYRREKRAIIPMAFDLVDDDTLGHFALFLAAVCHAGLPHRLAELQSLCCLLDVVKWRYIVKLDALNIEIYPSMSRRALAKAIFELLNDEKRFASIARGEDVLVAVLSATPRSSP</sequence>
<name>A0A6G0WTG3_9STRA</name>
<keyword evidence="3" id="KW-1185">Reference proteome</keyword>
<gene>
    <name evidence="2" type="ORF">Ae201684_011835</name>
</gene>
<protein>
    <submittedName>
        <fullName evidence="2">Uncharacterized protein</fullName>
    </submittedName>
</protein>